<comment type="caution">
    <text evidence="1">The sequence shown here is derived from an EMBL/GenBank/DDBJ whole genome shotgun (WGS) entry which is preliminary data.</text>
</comment>
<dbReference type="EMBL" id="LLXI01000908">
    <property type="protein sequence ID" value="PKY50697.1"/>
    <property type="molecule type" value="Genomic_DNA"/>
</dbReference>
<reference evidence="1 2" key="1">
    <citation type="submission" date="2015-10" db="EMBL/GenBank/DDBJ databases">
        <title>Genome analyses suggest a sexual origin of heterokaryosis in a supposedly ancient asexual fungus.</title>
        <authorList>
            <person name="Ropars J."/>
            <person name="Sedzielewska K."/>
            <person name="Noel J."/>
            <person name="Charron P."/>
            <person name="Farinelli L."/>
            <person name="Marton T."/>
            <person name="Kruger M."/>
            <person name="Pelin A."/>
            <person name="Brachmann A."/>
            <person name="Corradi N."/>
        </authorList>
    </citation>
    <scope>NUCLEOTIDE SEQUENCE [LARGE SCALE GENOMIC DNA]</scope>
    <source>
        <strain evidence="1 2">A4</strain>
    </source>
</reference>
<dbReference type="Proteomes" id="UP000234323">
    <property type="component" value="Unassembled WGS sequence"/>
</dbReference>
<dbReference type="AlphaFoldDB" id="A0A2I1GVN8"/>
<dbReference type="OrthoDB" id="2455481at2759"/>
<accession>A0A2I1GVN8</accession>
<evidence type="ECO:0000313" key="2">
    <source>
        <dbReference type="Proteomes" id="UP000234323"/>
    </source>
</evidence>
<protein>
    <recommendedName>
        <fullName evidence="3">Ricin B lectin domain-containing protein</fullName>
    </recommendedName>
</protein>
<gene>
    <name evidence="1" type="ORF">RhiirA4_467293</name>
</gene>
<evidence type="ECO:0000313" key="1">
    <source>
        <dbReference type="EMBL" id="PKY50697.1"/>
    </source>
</evidence>
<name>A0A2I1GVN8_9GLOM</name>
<keyword evidence="2" id="KW-1185">Reference proteome</keyword>
<dbReference type="VEuPathDB" id="FungiDB:FUN_012220"/>
<evidence type="ECO:0008006" key="3">
    <source>
        <dbReference type="Google" id="ProtNLM"/>
    </source>
</evidence>
<dbReference type="InterPro" id="IPR035992">
    <property type="entry name" value="Ricin_B-like_lectins"/>
</dbReference>
<sequence length="114" mass="12972">METLSKTKSPKSLKLTTVPFCPTRGFVKGSSINRFNGESIQSSGHNKGITLSNTIRNNPNQCWHFRPEGYIHPCNDLHWAWALTAEFGPNFKYIVTLKRTGSSTRQKWVFSKVK</sequence>
<proteinExistence type="predicted"/>
<dbReference type="SUPFAM" id="SSF50370">
    <property type="entry name" value="Ricin B-like lectins"/>
    <property type="match status" value="1"/>
</dbReference>
<organism evidence="1 2">
    <name type="scientific">Rhizophagus irregularis</name>
    <dbReference type="NCBI Taxonomy" id="588596"/>
    <lineage>
        <taxon>Eukaryota</taxon>
        <taxon>Fungi</taxon>
        <taxon>Fungi incertae sedis</taxon>
        <taxon>Mucoromycota</taxon>
        <taxon>Glomeromycotina</taxon>
        <taxon>Glomeromycetes</taxon>
        <taxon>Glomerales</taxon>
        <taxon>Glomeraceae</taxon>
        <taxon>Rhizophagus</taxon>
    </lineage>
</organism>
<dbReference type="VEuPathDB" id="FungiDB:RhiirFUN_016243"/>